<evidence type="ECO:0000313" key="1">
    <source>
        <dbReference type="EMBL" id="MBX47706.1"/>
    </source>
</evidence>
<dbReference type="AlphaFoldDB" id="A0A2P2NYV6"/>
<reference evidence="1" key="1">
    <citation type="submission" date="2018-02" db="EMBL/GenBank/DDBJ databases">
        <title>Rhizophora mucronata_Transcriptome.</title>
        <authorList>
            <person name="Meera S.P."/>
            <person name="Sreeshan A."/>
            <person name="Augustine A."/>
        </authorList>
    </citation>
    <scope>NUCLEOTIDE SEQUENCE</scope>
    <source>
        <tissue evidence="1">Leaf</tissue>
    </source>
</reference>
<accession>A0A2P2NYV6</accession>
<dbReference type="EMBL" id="GGEC01067222">
    <property type="protein sequence ID" value="MBX47706.1"/>
    <property type="molecule type" value="Transcribed_RNA"/>
</dbReference>
<sequence>MFKPYTEKYFGKSSGQLLDGNKSSIIEKLELKALIQIMQLLNAHEANKPVALFIQTL</sequence>
<proteinExistence type="predicted"/>
<organism evidence="1">
    <name type="scientific">Rhizophora mucronata</name>
    <name type="common">Asiatic mangrove</name>
    <dbReference type="NCBI Taxonomy" id="61149"/>
    <lineage>
        <taxon>Eukaryota</taxon>
        <taxon>Viridiplantae</taxon>
        <taxon>Streptophyta</taxon>
        <taxon>Embryophyta</taxon>
        <taxon>Tracheophyta</taxon>
        <taxon>Spermatophyta</taxon>
        <taxon>Magnoliopsida</taxon>
        <taxon>eudicotyledons</taxon>
        <taxon>Gunneridae</taxon>
        <taxon>Pentapetalae</taxon>
        <taxon>rosids</taxon>
        <taxon>fabids</taxon>
        <taxon>Malpighiales</taxon>
        <taxon>Rhizophoraceae</taxon>
        <taxon>Rhizophora</taxon>
    </lineage>
</organism>
<protein>
    <submittedName>
        <fullName evidence="1">Uncharacterized protein</fullName>
    </submittedName>
</protein>
<name>A0A2P2NYV6_RHIMU</name>